<accession>A0ABP1CBB1</accession>
<evidence type="ECO:0000313" key="2">
    <source>
        <dbReference type="EMBL" id="CAL1241431.1"/>
    </source>
</evidence>
<dbReference type="EMBL" id="OZ026884">
    <property type="protein sequence ID" value="CAL1241431.1"/>
    <property type="molecule type" value="Genomic_DNA"/>
</dbReference>
<protein>
    <submittedName>
        <fullName evidence="2">Uncharacterized protein</fullName>
    </submittedName>
</protein>
<keyword evidence="3" id="KW-1185">Reference proteome</keyword>
<dbReference type="Proteomes" id="UP001497493">
    <property type="component" value="Chromosome"/>
</dbReference>
<feature type="chain" id="PRO_5045435689" evidence="1">
    <location>
        <begin position="24"/>
        <end position="214"/>
    </location>
</feature>
<proteinExistence type="predicted"/>
<evidence type="ECO:0000313" key="3">
    <source>
        <dbReference type="Proteomes" id="UP001497493"/>
    </source>
</evidence>
<name>A0ABP1CBB1_9GAMM</name>
<organism evidence="2 3">
    <name type="scientific">Candidatus Methylocalor cossyra</name>
    <dbReference type="NCBI Taxonomy" id="3108543"/>
    <lineage>
        <taxon>Bacteria</taxon>
        <taxon>Pseudomonadati</taxon>
        <taxon>Pseudomonadota</taxon>
        <taxon>Gammaproteobacteria</taxon>
        <taxon>Methylococcales</taxon>
        <taxon>Methylococcaceae</taxon>
        <taxon>Candidatus Methylocalor</taxon>
    </lineage>
</organism>
<gene>
    <name evidence="2" type="ORF">MECH1_V1_2655</name>
</gene>
<reference evidence="2 3" key="1">
    <citation type="submission" date="2024-04" db="EMBL/GenBank/DDBJ databases">
        <authorList>
            <person name="Cremers G."/>
        </authorList>
    </citation>
    <scope>NUCLEOTIDE SEQUENCE [LARGE SCALE GENOMIC DNA]</scope>
    <source>
        <strain evidence="2">MeCH1-AG</strain>
    </source>
</reference>
<feature type="signal peptide" evidence="1">
    <location>
        <begin position="1"/>
        <end position="23"/>
    </location>
</feature>
<evidence type="ECO:0000256" key="1">
    <source>
        <dbReference type="SAM" id="SignalP"/>
    </source>
</evidence>
<keyword evidence="1" id="KW-0732">Signal</keyword>
<sequence length="214" mass="22474">MFCNRIVLAAMIGSGLISSDALAARKCYTLTGNITVQPQVDTCTAMNFAAKFPITNTKDGFYFSAIDGLFDANHQSRCYVGQITGQLTQVNKAKETYDLSGATSYTGLIAGNVGNSPVFPETINSNAGPVGLLVPSASVFVVDNAKATGSRGRLSFKAYSFDLLRVDPQGNDSEQVTVFRTEGSPKIAGATGTLWVKGPLLSPSGANVVGQLCK</sequence>